<feature type="non-terminal residue" evidence="1">
    <location>
        <position position="90"/>
    </location>
</feature>
<reference evidence="1" key="1">
    <citation type="submission" date="2023-03" db="EMBL/GenBank/DDBJ databases">
        <title>Massive genome expansion in bonnet fungi (Mycena s.s.) driven by repeated elements and novel gene families across ecological guilds.</title>
        <authorList>
            <consortium name="Lawrence Berkeley National Laboratory"/>
            <person name="Harder C.B."/>
            <person name="Miyauchi S."/>
            <person name="Viragh M."/>
            <person name="Kuo A."/>
            <person name="Thoen E."/>
            <person name="Andreopoulos B."/>
            <person name="Lu D."/>
            <person name="Skrede I."/>
            <person name="Drula E."/>
            <person name="Henrissat B."/>
            <person name="Morin E."/>
            <person name="Kohler A."/>
            <person name="Barry K."/>
            <person name="LaButti K."/>
            <person name="Morin E."/>
            <person name="Salamov A."/>
            <person name="Lipzen A."/>
            <person name="Mereny Z."/>
            <person name="Hegedus B."/>
            <person name="Baldrian P."/>
            <person name="Stursova M."/>
            <person name="Weitz H."/>
            <person name="Taylor A."/>
            <person name="Grigoriev I.V."/>
            <person name="Nagy L.G."/>
            <person name="Martin F."/>
            <person name="Kauserud H."/>
        </authorList>
    </citation>
    <scope>NUCLEOTIDE SEQUENCE</scope>
    <source>
        <strain evidence="1">CBHHK182m</strain>
    </source>
</reference>
<feature type="non-terminal residue" evidence="1">
    <location>
        <position position="1"/>
    </location>
</feature>
<proteinExistence type="predicted"/>
<dbReference type="AlphaFoldDB" id="A0AAD7MFB3"/>
<protein>
    <submittedName>
        <fullName evidence="1">Uncharacterized protein</fullName>
    </submittedName>
</protein>
<organism evidence="1 2">
    <name type="scientific">Mycena metata</name>
    <dbReference type="NCBI Taxonomy" id="1033252"/>
    <lineage>
        <taxon>Eukaryota</taxon>
        <taxon>Fungi</taxon>
        <taxon>Dikarya</taxon>
        <taxon>Basidiomycota</taxon>
        <taxon>Agaricomycotina</taxon>
        <taxon>Agaricomycetes</taxon>
        <taxon>Agaricomycetidae</taxon>
        <taxon>Agaricales</taxon>
        <taxon>Marasmiineae</taxon>
        <taxon>Mycenaceae</taxon>
        <taxon>Mycena</taxon>
    </lineage>
</organism>
<evidence type="ECO:0000313" key="1">
    <source>
        <dbReference type="EMBL" id="KAJ7714591.1"/>
    </source>
</evidence>
<dbReference type="Proteomes" id="UP001215598">
    <property type="component" value="Unassembled WGS sequence"/>
</dbReference>
<sequence>LMFKFNAQHDCFTAKCTATGQRLRIQERVDSDTMENFIEHNSLDRFIINSHAFHNAHLLRATLPRELLAPIPLFDDRKGKHDELAAQLRE</sequence>
<dbReference type="EMBL" id="JARKIB010000322">
    <property type="protein sequence ID" value="KAJ7714591.1"/>
    <property type="molecule type" value="Genomic_DNA"/>
</dbReference>
<comment type="caution">
    <text evidence="1">The sequence shown here is derived from an EMBL/GenBank/DDBJ whole genome shotgun (WGS) entry which is preliminary data.</text>
</comment>
<keyword evidence="2" id="KW-1185">Reference proteome</keyword>
<gene>
    <name evidence="1" type="ORF">B0H16DRAFT_1255961</name>
</gene>
<name>A0AAD7MFB3_9AGAR</name>
<evidence type="ECO:0000313" key="2">
    <source>
        <dbReference type="Proteomes" id="UP001215598"/>
    </source>
</evidence>
<accession>A0AAD7MFB3</accession>